<evidence type="ECO:0000313" key="4">
    <source>
        <dbReference type="EMBL" id="KAJ4426523.1"/>
    </source>
</evidence>
<organism evidence="4 5">
    <name type="scientific">Periplaneta americana</name>
    <name type="common">American cockroach</name>
    <name type="synonym">Blatta americana</name>
    <dbReference type="NCBI Taxonomy" id="6978"/>
    <lineage>
        <taxon>Eukaryota</taxon>
        <taxon>Metazoa</taxon>
        <taxon>Ecdysozoa</taxon>
        <taxon>Arthropoda</taxon>
        <taxon>Hexapoda</taxon>
        <taxon>Insecta</taxon>
        <taxon>Pterygota</taxon>
        <taxon>Neoptera</taxon>
        <taxon>Polyneoptera</taxon>
        <taxon>Dictyoptera</taxon>
        <taxon>Blattodea</taxon>
        <taxon>Blattoidea</taxon>
        <taxon>Blattidae</taxon>
        <taxon>Blattinae</taxon>
        <taxon>Periplaneta</taxon>
    </lineage>
</organism>
<comment type="caution">
    <text evidence="4">The sequence shown here is derived from an EMBL/GenBank/DDBJ whole genome shotgun (WGS) entry which is preliminary data.</text>
</comment>
<dbReference type="Pfam" id="PF16087">
    <property type="entry name" value="DUF4817"/>
    <property type="match status" value="1"/>
</dbReference>
<evidence type="ECO:0000256" key="2">
    <source>
        <dbReference type="SAM" id="MobiDB-lite"/>
    </source>
</evidence>
<dbReference type="Proteomes" id="UP001148838">
    <property type="component" value="Unassembled WGS sequence"/>
</dbReference>
<comment type="similarity">
    <text evidence="1">Belongs to the SMAUG family.</text>
</comment>
<reference evidence="4 5" key="1">
    <citation type="journal article" date="2022" name="Allergy">
        <title>Genome assembly and annotation of Periplaneta americana reveal a comprehensive cockroach allergen profile.</title>
        <authorList>
            <person name="Wang L."/>
            <person name="Xiong Q."/>
            <person name="Saelim N."/>
            <person name="Wang L."/>
            <person name="Nong W."/>
            <person name="Wan A.T."/>
            <person name="Shi M."/>
            <person name="Liu X."/>
            <person name="Cao Q."/>
            <person name="Hui J.H.L."/>
            <person name="Sookrung N."/>
            <person name="Leung T.F."/>
            <person name="Tungtrongchitr A."/>
            <person name="Tsui S.K.W."/>
        </authorList>
    </citation>
    <scope>NUCLEOTIDE SEQUENCE [LARGE SCALE GENOMIC DNA]</scope>
    <source>
        <strain evidence="4">PWHHKU_190912</strain>
    </source>
</reference>
<dbReference type="SMART" id="SM00454">
    <property type="entry name" value="SAM"/>
    <property type="match status" value="1"/>
</dbReference>
<protein>
    <recommendedName>
        <fullName evidence="3">SAM domain-containing protein</fullName>
    </recommendedName>
</protein>
<evidence type="ECO:0000256" key="1">
    <source>
        <dbReference type="ARBA" id="ARBA00008232"/>
    </source>
</evidence>
<dbReference type="InterPro" id="IPR032135">
    <property type="entry name" value="DUF4817"/>
</dbReference>
<feature type="region of interest" description="Disordered" evidence="2">
    <location>
        <begin position="110"/>
        <end position="138"/>
    </location>
</feature>
<dbReference type="Pfam" id="PF00536">
    <property type="entry name" value="SAM_1"/>
    <property type="match status" value="1"/>
</dbReference>
<dbReference type="CDD" id="cd09557">
    <property type="entry name" value="SAM_Smaug"/>
    <property type="match status" value="1"/>
</dbReference>
<dbReference type="InterPro" id="IPR001660">
    <property type="entry name" value="SAM"/>
</dbReference>
<name>A0ABQ8RXR2_PERAM</name>
<feature type="domain" description="SAM" evidence="3">
    <location>
        <begin position="11"/>
        <end position="74"/>
    </location>
</feature>
<dbReference type="Gene3D" id="1.10.150.50">
    <property type="entry name" value="Transcription Factor, Ets-1"/>
    <property type="match status" value="1"/>
</dbReference>
<dbReference type="PANTHER" id="PTHR47326">
    <property type="entry name" value="TRANSPOSABLE ELEMENT TC3 TRANSPOSASE-LIKE PROTEIN"/>
    <property type="match status" value="1"/>
</dbReference>
<dbReference type="EMBL" id="JAJSOF020000040">
    <property type="protein sequence ID" value="KAJ4426523.1"/>
    <property type="molecule type" value="Genomic_DNA"/>
</dbReference>
<proteinExistence type="inferred from homology"/>
<sequence>MTGLCEGGNEPPGSLKANVPAWLKSLRLHKYAQLFAQLSYEEMLALTEEQLAAQGVTKGARHKIIISIRKLRERYNTLCQLEKDVVEGDNLALALEELKAILISPIRASPREDKEREETDLKLGSGSELPAPTTAVPDEDIPAQFTKVMGKERVQAIWWYAETNSVIQVQRNFRRMFQKDPPSRNIIKTWKQHFLAMGSVVKLHGGDNVRVSEERVAAVRQMYERSPRKSVRQATDAELVHELKPDDGNKRQAFAIDMLQHIDEDPTFLTRIAFSDEATFHLSDKVNTHNTRIWGLENPRCIVEHIRDSSKLNVWCGLMHNLIIGPFFFAEQTVTRNTYLDMLDQFVVPQLMHLQPNVIFQQDGAPPHWGLIVREFLDTQFPGRWIGRDGPTRWPPRSPDITPLDFFLWGYVKNKVYTGHKIRDLEQLRGRIRDAVNSVTPEMLQKTWQEIEFSIRILKIPETFPYVYPLVNIIIWKLHDVFISYFTFSHLSTVCTQLLVSTRAEEETVRLFMWLLDHALQHEAFTPQQKRRLSSWRLQIQDAWHLSPSQHKASDQRHGRHK</sequence>
<dbReference type="InterPro" id="IPR037093">
    <property type="entry name" value="PHAT_dom_sf"/>
</dbReference>
<evidence type="ECO:0000313" key="5">
    <source>
        <dbReference type="Proteomes" id="UP001148838"/>
    </source>
</evidence>
<dbReference type="SUPFAM" id="SSF47769">
    <property type="entry name" value="SAM/Pointed domain"/>
    <property type="match status" value="1"/>
</dbReference>
<evidence type="ECO:0000259" key="3">
    <source>
        <dbReference type="SMART" id="SM00454"/>
    </source>
</evidence>
<dbReference type="InterPro" id="IPR013761">
    <property type="entry name" value="SAM/pointed_sf"/>
</dbReference>
<dbReference type="PANTHER" id="PTHR47326:SF1">
    <property type="entry name" value="HTH PSQ-TYPE DOMAIN-CONTAINING PROTEIN"/>
    <property type="match status" value="1"/>
</dbReference>
<feature type="compositionally biased region" description="Basic and acidic residues" evidence="2">
    <location>
        <begin position="110"/>
        <end position="121"/>
    </location>
</feature>
<dbReference type="InterPro" id="IPR037634">
    <property type="entry name" value="Smaug_SAM"/>
</dbReference>
<dbReference type="InterPro" id="IPR036397">
    <property type="entry name" value="RNaseH_sf"/>
</dbReference>
<dbReference type="Gene3D" id="1.25.40.170">
    <property type="entry name" value="Smaug, PHAT domain"/>
    <property type="match status" value="2"/>
</dbReference>
<gene>
    <name evidence="4" type="ORF">ANN_27337</name>
</gene>
<dbReference type="Gene3D" id="3.30.420.10">
    <property type="entry name" value="Ribonuclease H-like superfamily/Ribonuclease H"/>
    <property type="match status" value="1"/>
</dbReference>
<accession>A0ABQ8RXR2</accession>
<keyword evidence="5" id="KW-1185">Reference proteome</keyword>